<gene>
    <name evidence="1" type="ORF">Z960_03915</name>
</gene>
<evidence type="ECO:0000313" key="1">
    <source>
        <dbReference type="EMBL" id="KEI18269.1"/>
    </source>
</evidence>
<accession>A0ABR4TGW5</accession>
<organism evidence="1 2">
    <name type="scientific">Clostridium haemolyticum NCTC 9693</name>
    <dbReference type="NCBI Taxonomy" id="1443114"/>
    <lineage>
        <taxon>Bacteria</taxon>
        <taxon>Bacillati</taxon>
        <taxon>Bacillota</taxon>
        <taxon>Clostridia</taxon>
        <taxon>Eubacteriales</taxon>
        <taxon>Clostridiaceae</taxon>
        <taxon>Clostridium</taxon>
    </lineage>
</organism>
<dbReference type="RefSeq" id="WP_039228139.1">
    <property type="nucleotide sequence ID" value="NZ_JENX01000026.1"/>
</dbReference>
<dbReference type="Proteomes" id="UP000027937">
    <property type="component" value="Unassembled WGS sequence"/>
</dbReference>
<dbReference type="EMBL" id="JENX01000026">
    <property type="protein sequence ID" value="KEI18269.1"/>
    <property type="molecule type" value="Genomic_DNA"/>
</dbReference>
<sequence>MKAYIGMNQVGFIQITKDLIRNNSKELLKIYRELIILDVKDMGNGILTYKCLCKEFKNIQEGEKIPFYNVKYDNGKIIIIERK</sequence>
<protein>
    <submittedName>
        <fullName evidence="1">Uncharacterized protein</fullName>
    </submittedName>
</protein>
<reference evidence="1 2" key="1">
    <citation type="submission" date="2014-02" db="EMBL/GenBank/DDBJ databases">
        <title>Plasmidome dynamics in the species complex Clostridium novyi sensu lato converts strains of independent lineages into distinctly different pathogens.</title>
        <authorList>
            <person name="Skarin H."/>
            <person name="Segerman B."/>
        </authorList>
    </citation>
    <scope>NUCLEOTIDE SEQUENCE [LARGE SCALE GENOMIC DNA]</scope>
    <source>
        <strain evidence="1 2">NCTC 9693</strain>
    </source>
</reference>
<proteinExistence type="predicted"/>
<comment type="caution">
    <text evidence="1">The sequence shown here is derived from an EMBL/GenBank/DDBJ whole genome shotgun (WGS) entry which is preliminary data.</text>
</comment>
<evidence type="ECO:0000313" key="2">
    <source>
        <dbReference type="Proteomes" id="UP000027937"/>
    </source>
</evidence>
<name>A0ABR4TGW5_CLOHA</name>
<keyword evidence="2" id="KW-1185">Reference proteome</keyword>